<keyword evidence="1" id="KW-1133">Transmembrane helix</keyword>
<gene>
    <name evidence="2" type="primary">ND6</name>
</gene>
<evidence type="ECO:0000256" key="1">
    <source>
        <dbReference type="SAM" id="Phobius"/>
    </source>
</evidence>
<dbReference type="EMBL" id="MH588520">
    <property type="protein sequence ID" value="QCS25054.1"/>
    <property type="molecule type" value="Genomic_DNA"/>
</dbReference>
<feature type="transmembrane region" description="Helical" evidence="1">
    <location>
        <begin position="46"/>
        <end position="70"/>
    </location>
</feature>
<evidence type="ECO:0000313" key="2">
    <source>
        <dbReference type="EMBL" id="QCS25054.1"/>
    </source>
</evidence>
<feature type="transmembrane region" description="Helical" evidence="1">
    <location>
        <begin position="82"/>
        <end position="102"/>
    </location>
</feature>
<organism evidence="2">
    <name type="scientific">Lactiforis takii</name>
    <dbReference type="NCBI Taxonomy" id="1002745"/>
    <lineage>
        <taxon>Eukaryota</taxon>
        <taxon>Metazoa</taxon>
        <taxon>Spiralia</taxon>
        <taxon>Lophotrochozoa</taxon>
        <taxon>Mollusca</taxon>
        <taxon>Gastropoda</taxon>
        <taxon>Heterobranchia</taxon>
        <taxon>Euthyneura</taxon>
        <taxon>Panpulmonata</taxon>
        <taxon>Amphiboloidea</taxon>
        <taxon>Amphibolidae</taxon>
        <taxon>Lactiforis</taxon>
    </lineage>
</organism>
<accession>A0A4P8VV85</accession>
<keyword evidence="1" id="KW-0472">Membrane</keyword>
<feature type="transmembrane region" description="Helical" evidence="1">
    <location>
        <begin position="122"/>
        <end position="153"/>
    </location>
</feature>
<sequence>MVKLFLIFTFLLASVFPIFWSPIGMGGVLILISMALVVLMGLMSSSWYAFVLFLVYIGGLLVLFIYVCMVSSNYSMSMKIQGLAMGFLVSFLISLSIDFPLTGQFLGGNTYFTGSYMVSDPVIPLFVGLVVFLLFVFLAIVRVITSGGALVIVESGK</sequence>
<feature type="transmembrane region" description="Helical" evidence="1">
    <location>
        <begin position="7"/>
        <end position="40"/>
    </location>
</feature>
<protein>
    <submittedName>
        <fullName evidence="2">NADH dehydrogenase subunit 6</fullName>
    </submittedName>
</protein>
<name>A0A4P8VV85_9GAST</name>
<keyword evidence="2" id="KW-0496">Mitochondrion</keyword>
<reference evidence="2" key="1">
    <citation type="journal article" date="2019" name="Mitochondrial DNA Part B Resour">
        <title>The complete mitochondrial genome of Salinator takii (Gastropoda: Amphibolinae).</title>
        <authorList>
            <person name="Liu H."/>
            <person name="Yang Y."/>
            <person name="Li Q."/>
        </authorList>
    </citation>
    <scope>NUCLEOTIDE SEQUENCE</scope>
</reference>
<dbReference type="AlphaFoldDB" id="A0A4P8VV85"/>
<proteinExistence type="predicted"/>
<geneLocation type="mitochondrion" evidence="2"/>
<keyword evidence="1" id="KW-0812">Transmembrane</keyword>